<comment type="caution">
    <text evidence="1">The sequence shown here is derived from an EMBL/GenBank/DDBJ whole genome shotgun (WGS) entry which is preliminary data.</text>
</comment>
<name>A0A3R1B2S7_SALET</name>
<reference evidence="1" key="1">
    <citation type="submission" date="2018-09" db="EMBL/GenBank/DDBJ databases">
        <authorList>
            <person name="Ashton P.M."/>
            <person name="Dallman T."/>
            <person name="Nair S."/>
            <person name="De Pinna E."/>
            <person name="Peters T."/>
            <person name="Grant K."/>
        </authorList>
    </citation>
    <scope>NUCLEOTIDE SEQUENCE [LARGE SCALE GENOMIC DNA]</scope>
    <source>
        <strain evidence="1">598938</strain>
    </source>
</reference>
<accession>A0A3R1B2S7</accession>
<evidence type="ECO:0000313" key="1">
    <source>
        <dbReference type="EMBL" id="MML52926.1"/>
    </source>
</evidence>
<protein>
    <submittedName>
        <fullName evidence="1">Uncharacterized protein</fullName>
    </submittedName>
</protein>
<sequence>MESKNMSSATEKQIECIAEQLIKSGLLKKPSDLKISEAAFKKKLFDNIELGIVKYSREHGRRGPAGVGL</sequence>
<organism evidence="1">
    <name type="scientific">Salmonella enterica I</name>
    <dbReference type="NCBI Taxonomy" id="59201"/>
    <lineage>
        <taxon>Bacteria</taxon>
        <taxon>Pseudomonadati</taxon>
        <taxon>Pseudomonadota</taxon>
        <taxon>Gammaproteobacteria</taxon>
        <taxon>Enterobacterales</taxon>
        <taxon>Enterobacteriaceae</taxon>
        <taxon>Salmonella</taxon>
    </lineage>
</organism>
<dbReference type="Proteomes" id="UP000885348">
    <property type="component" value="Unassembled WGS sequence"/>
</dbReference>
<gene>
    <name evidence="1" type="ORF">D7N80_06340</name>
</gene>
<dbReference type="EMBL" id="RVVJ01000005">
    <property type="protein sequence ID" value="MML52926.1"/>
    <property type="molecule type" value="Genomic_DNA"/>
</dbReference>
<dbReference type="AlphaFoldDB" id="A0A3R1B2S7"/>
<proteinExistence type="predicted"/>